<evidence type="ECO:0008006" key="4">
    <source>
        <dbReference type="Google" id="ProtNLM"/>
    </source>
</evidence>
<keyword evidence="1" id="KW-0472">Membrane</keyword>
<dbReference type="Proteomes" id="UP000030708">
    <property type="component" value="Unassembled WGS sequence"/>
</dbReference>
<keyword evidence="1" id="KW-0812">Transmembrane</keyword>
<evidence type="ECO:0000256" key="1">
    <source>
        <dbReference type="SAM" id="Phobius"/>
    </source>
</evidence>
<gene>
    <name evidence="2" type="ORF">PFTANZ_00174</name>
</gene>
<accession>A0A024WEB5</accession>
<feature type="transmembrane region" description="Helical" evidence="1">
    <location>
        <begin position="84"/>
        <end position="105"/>
    </location>
</feature>
<sequence>MKVHYLNILLFAVPLNILVINTHKKPSITPLRESVPKMINNLVDKATEAADIKAAQVSSETTAQLTTEKTGEIAATCMSYETTIIASIVAIVVIVLIMVIIYLILRYRRKKKMKKKLQYIKLLEE</sequence>
<proteinExistence type="predicted"/>
<evidence type="ECO:0000313" key="2">
    <source>
        <dbReference type="EMBL" id="ETW39112.1"/>
    </source>
</evidence>
<reference evidence="2 3" key="2">
    <citation type="submission" date="2013-02" db="EMBL/GenBank/DDBJ databases">
        <title>The Genome Sequence of Plasmodium falciparum Tanzania (2000708).</title>
        <authorList>
            <consortium name="The Broad Institute Genome Sequencing Platform"/>
            <consortium name="The Broad Institute Genome Sequencing Center for Infectious Disease"/>
            <person name="Neafsey D."/>
            <person name="Cheeseman I."/>
            <person name="Volkman S."/>
            <person name="Adams J."/>
            <person name="Walker B."/>
            <person name="Young S.K."/>
            <person name="Zeng Q."/>
            <person name="Gargeya S."/>
            <person name="Fitzgerald M."/>
            <person name="Haas B."/>
            <person name="Abouelleil A."/>
            <person name="Alvarado L."/>
            <person name="Arachchi H.M."/>
            <person name="Berlin A.M."/>
            <person name="Chapman S.B."/>
            <person name="Dewar J."/>
            <person name="Goldberg J."/>
            <person name="Griggs A."/>
            <person name="Gujja S."/>
            <person name="Hansen M."/>
            <person name="Howarth C."/>
            <person name="Imamovic A."/>
            <person name="Larimer J."/>
            <person name="McCowan C."/>
            <person name="Murphy C."/>
            <person name="Neiman D."/>
            <person name="Pearson M."/>
            <person name="Priest M."/>
            <person name="Roberts A."/>
            <person name="Saif S."/>
            <person name="Shea T."/>
            <person name="Sisk P."/>
            <person name="Sykes S."/>
            <person name="Wortman J."/>
            <person name="Nusbaum C."/>
            <person name="Birren B."/>
        </authorList>
    </citation>
    <scope>NUCLEOTIDE SEQUENCE [LARGE SCALE GENOMIC DNA]</scope>
    <source>
        <strain evidence="3">Tanzania (2000708)</strain>
    </source>
</reference>
<reference evidence="2 3" key="1">
    <citation type="submission" date="2013-02" db="EMBL/GenBank/DDBJ databases">
        <title>The Genome Annotation of Plasmodium falciparum Tanzania (2000708).</title>
        <authorList>
            <consortium name="The Broad Institute Genome Sequencing Platform"/>
            <consortium name="The Broad Institute Genome Sequencing Center for Infectious Disease"/>
            <person name="Neafsey D."/>
            <person name="Hoffman S."/>
            <person name="Volkman S."/>
            <person name="Rosenthal P."/>
            <person name="Walker B."/>
            <person name="Young S.K."/>
            <person name="Zeng Q."/>
            <person name="Gargeya S."/>
            <person name="Fitzgerald M."/>
            <person name="Haas B."/>
            <person name="Abouelleil A."/>
            <person name="Allen A.W."/>
            <person name="Alvarado L."/>
            <person name="Arachchi H.M."/>
            <person name="Berlin A.M."/>
            <person name="Chapman S.B."/>
            <person name="Gainer-Dewar J."/>
            <person name="Goldberg J."/>
            <person name="Griggs A."/>
            <person name="Gujja S."/>
            <person name="Hansen M."/>
            <person name="Howarth C."/>
            <person name="Imamovic A."/>
            <person name="Ireland A."/>
            <person name="Larimer J."/>
            <person name="McCowan C."/>
            <person name="Murphy C."/>
            <person name="Pearson M."/>
            <person name="Poon T.W."/>
            <person name="Priest M."/>
            <person name="Roberts A."/>
            <person name="Saif S."/>
            <person name="Shea T."/>
            <person name="Sisk P."/>
            <person name="Sykes S."/>
            <person name="Wortman J."/>
            <person name="Nusbaum C."/>
            <person name="Birren B."/>
        </authorList>
    </citation>
    <scope>NUCLEOTIDE SEQUENCE [LARGE SCALE GENOMIC DNA]</scope>
    <source>
        <strain evidence="3">Tanzania (2000708)</strain>
    </source>
</reference>
<dbReference type="EMBL" id="KI926267">
    <property type="protein sequence ID" value="ETW39112.1"/>
    <property type="molecule type" value="Genomic_DNA"/>
</dbReference>
<dbReference type="InterPro" id="IPR006373">
    <property type="entry name" value="VSA_Rifin"/>
</dbReference>
<keyword evidence="1" id="KW-1133">Transmembrane helix</keyword>
<name>A0A024WEB5_PLAFA</name>
<organism evidence="2 3">
    <name type="scientific">Plasmodium falciparum Tanzania</name>
    <name type="common">2000708</name>
    <dbReference type="NCBI Taxonomy" id="1036725"/>
    <lineage>
        <taxon>Eukaryota</taxon>
        <taxon>Sar</taxon>
        <taxon>Alveolata</taxon>
        <taxon>Apicomplexa</taxon>
        <taxon>Aconoidasida</taxon>
        <taxon>Haemosporida</taxon>
        <taxon>Plasmodiidae</taxon>
        <taxon>Plasmodium</taxon>
        <taxon>Plasmodium (Laverania)</taxon>
    </lineage>
</organism>
<dbReference type="Pfam" id="PF02009">
    <property type="entry name" value="RIFIN"/>
    <property type="match status" value="1"/>
</dbReference>
<feature type="transmembrane region" description="Helical" evidence="1">
    <location>
        <begin position="5"/>
        <end position="23"/>
    </location>
</feature>
<evidence type="ECO:0000313" key="3">
    <source>
        <dbReference type="Proteomes" id="UP000030708"/>
    </source>
</evidence>
<dbReference type="AlphaFoldDB" id="A0A024WEB5"/>
<protein>
    <recommendedName>
        <fullName evidence="4">Surface antigen</fullName>
    </recommendedName>
</protein>